<proteinExistence type="predicted"/>
<evidence type="ECO:0000256" key="2">
    <source>
        <dbReference type="SAM" id="Phobius"/>
    </source>
</evidence>
<keyword evidence="3" id="KW-1185">Reference proteome</keyword>
<evidence type="ECO:0000256" key="1">
    <source>
        <dbReference type="SAM" id="MobiDB-lite"/>
    </source>
</evidence>
<dbReference type="WBParaSite" id="L893_g29486.t1">
    <property type="protein sequence ID" value="L893_g29486.t1"/>
    <property type="gene ID" value="L893_g29486"/>
</dbReference>
<name>A0A1I7ZSY2_9BILA</name>
<keyword evidence="2" id="KW-0472">Membrane</keyword>
<evidence type="ECO:0000313" key="3">
    <source>
        <dbReference type="Proteomes" id="UP000095287"/>
    </source>
</evidence>
<accession>A0A1I7ZSY2</accession>
<keyword evidence="2" id="KW-1133">Transmembrane helix</keyword>
<feature type="compositionally biased region" description="Polar residues" evidence="1">
    <location>
        <begin position="118"/>
        <end position="128"/>
    </location>
</feature>
<protein>
    <submittedName>
        <fullName evidence="4">Integral membrane protein</fullName>
    </submittedName>
</protein>
<organism evidence="3 4">
    <name type="scientific">Steinernema glaseri</name>
    <dbReference type="NCBI Taxonomy" id="37863"/>
    <lineage>
        <taxon>Eukaryota</taxon>
        <taxon>Metazoa</taxon>
        <taxon>Ecdysozoa</taxon>
        <taxon>Nematoda</taxon>
        <taxon>Chromadorea</taxon>
        <taxon>Rhabditida</taxon>
        <taxon>Tylenchina</taxon>
        <taxon>Panagrolaimomorpha</taxon>
        <taxon>Strongyloidoidea</taxon>
        <taxon>Steinernematidae</taxon>
        <taxon>Steinernema</taxon>
    </lineage>
</organism>
<keyword evidence="2" id="KW-0812">Transmembrane</keyword>
<dbReference type="AlphaFoldDB" id="A0A1I7ZSY2"/>
<feature type="transmembrane region" description="Helical" evidence="2">
    <location>
        <begin position="64"/>
        <end position="85"/>
    </location>
</feature>
<evidence type="ECO:0000313" key="4">
    <source>
        <dbReference type="WBParaSite" id="L893_g29486.t1"/>
    </source>
</evidence>
<dbReference type="Proteomes" id="UP000095287">
    <property type="component" value="Unplaced"/>
</dbReference>
<feature type="region of interest" description="Disordered" evidence="1">
    <location>
        <begin position="88"/>
        <end position="161"/>
    </location>
</feature>
<feature type="transmembrane region" description="Helical" evidence="2">
    <location>
        <begin position="29"/>
        <end position="52"/>
    </location>
</feature>
<sequence length="161" mass="17644">MAPAPQPEESARTRALLGSVARFFQHPTVSILIATLFTILGGIFFVLGLAWIVNADPDSARTWVFFSLGIVFLAGGLTALALLKLKSRGDASRRRRRRQPRPRPSGRVFTGVIETSPRPWTTAESQASYPAPPTYAEAVGHPQVLPVRSPHRASIPPPYRH</sequence>
<reference evidence="4" key="1">
    <citation type="submission" date="2016-11" db="UniProtKB">
        <authorList>
            <consortium name="WormBaseParasite"/>
        </authorList>
    </citation>
    <scope>IDENTIFICATION</scope>
</reference>